<dbReference type="Gene3D" id="1.10.10.10">
    <property type="entry name" value="Winged helix-like DNA-binding domain superfamily/Winged helix DNA-binding domain"/>
    <property type="match status" value="1"/>
</dbReference>
<evidence type="ECO:0000259" key="5">
    <source>
        <dbReference type="PROSITE" id="PS50931"/>
    </source>
</evidence>
<proteinExistence type="inferred from homology"/>
<dbReference type="SUPFAM" id="SSF53850">
    <property type="entry name" value="Periplasmic binding protein-like II"/>
    <property type="match status" value="1"/>
</dbReference>
<dbReference type="Proteomes" id="UP000183487">
    <property type="component" value="Unassembled WGS sequence"/>
</dbReference>
<comment type="similarity">
    <text evidence="1">Belongs to the LysR transcriptional regulatory family.</text>
</comment>
<dbReference type="PANTHER" id="PTHR30419:SF8">
    <property type="entry name" value="NITROGEN ASSIMILATION TRANSCRIPTIONAL ACTIVATOR-RELATED"/>
    <property type="match status" value="1"/>
</dbReference>
<keyword evidence="4" id="KW-0804">Transcription</keyword>
<keyword evidence="7" id="KW-1185">Reference proteome</keyword>
<dbReference type="InterPro" id="IPR036390">
    <property type="entry name" value="WH_DNA-bd_sf"/>
</dbReference>
<evidence type="ECO:0000313" key="7">
    <source>
        <dbReference type="Proteomes" id="UP000183487"/>
    </source>
</evidence>
<name>A0A1H1JNV7_9BURK</name>
<gene>
    <name evidence="6" type="ORF">SAMN05443245_6992</name>
</gene>
<evidence type="ECO:0000256" key="4">
    <source>
        <dbReference type="ARBA" id="ARBA00023163"/>
    </source>
</evidence>
<dbReference type="OrthoDB" id="5914299at2"/>
<dbReference type="SUPFAM" id="SSF46785">
    <property type="entry name" value="Winged helix' DNA-binding domain"/>
    <property type="match status" value="1"/>
</dbReference>
<dbReference type="GO" id="GO:0003700">
    <property type="term" value="F:DNA-binding transcription factor activity"/>
    <property type="evidence" value="ECO:0007669"/>
    <property type="project" value="InterPro"/>
</dbReference>
<dbReference type="Gene3D" id="3.40.190.290">
    <property type="match status" value="1"/>
</dbReference>
<dbReference type="GO" id="GO:0003677">
    <property type="term" value="F:DNA binding"/>
    <property type="evidence" value="ECO:0007669"/>
    <property type="project" value="UniProtKB-KW"/>
</dbReference>
<organism evidence="6 7">
    <name type="scientific">Paraburkholderia fungorum</name>
    <dbReference type="NCBI Taxonomy" id="134537"/>
    <lineage>
        <taxon>Bacteria</taxon>
        <taxon>Pseudomonadati</taxon>
        <taxon>Pseudomonadota</taxon>
        <taxon>Betaproteobacteria</taxon>
        <taxon>Burkholderiales</taxon>
        <taxon>Burkholderiaceae</taxon>
        <taxon>Paraburkholderia</taxon>
    </lineage>
</organism>
<dbReference type="InterPro" id="IPR050950">
    <property type="entry name" value="HTH-type_LysR_regulators"/>
</dbReference>
<dbReference type="InterPro" id="IPR036388">
    <property type="entry name" value="WH-like_DNA-bd_sf"/>
</dbReference>
<keyword evidence="2" id="KW-0805">Transcription regulation</keyword>
<evidence type="ECO:0000256" key="1">
    <source>
        <dbReference type="ARBA" id="ARBA00009437"/>
    </source>
</evidence>
<evidence type="ECO:0000313" key="6">
    <source>
        <dbReference type="EMBL" id="SDR51674.1"/>
    </source>
</evidence>
<reference evidence="7" key="1">
    <citation type="submission" date="2016-10" db="EMBL/GenBank/DDBJ databases">
        <authorList>
            <person name="Varghese N."/>
        </authorList>
    </citation>
    <scope>NUCLEOTIDE SEQUENCE [LARGE SCALE GENOMIC DNA]</scope>
    <source>
        <strain evidence="7">GAS106B</strain>
    </source>
</reference>
<evidence type="ECO:0000256" key="2">
    <source>
        <dbReference type="ARBA" id="ARBA00023015"/>
    </source>
</evidence>
<evidence type="ECO:0000256" key="3">
    <source>
        <dbReference type="ARBA" id="ARBA00023125"/>
    </source>
</evidence>
<keyword evidence="3 6" id="KW-0238">DNA-binding</keyword>
<sequence>MDGFFFDHGNGRLEVYNRAGCHTYAAFRVKIYKMASPYKPEDGAHELASLHSIGSRLKFRQLKLLLAIEDLGSVHQAARMLHMSQPGASKALKEIEEALGLTLFARSAQGLMATDMGRCVIRHARLMYASLSHMHEELEDISRGGGRRIAVGTIPGGLARLLVDALLQFRALHPFVNVELYEDTSVRLLEQLQSGAIDVALCRTSVSAHPSLFHFEWLQEEQVGVVVSPQHPLTRKSEVTWQDTADYPWVLFPSHTPLRTLLEREAANQNIVISRSHIEASSTFATALLLSKSDTLIALLTKESIDFFETTKVLKALPIRFTASAEPFGIVTRAGPVNNPNVAKLCECLRWTRQRQLDAT</sequence>
<dbReference type="PANTHER" id="PTHR30419">
    <property type="entry name" value="HTH-TYPE TRANSCRIPTIONAL REGULATOR YBHD"/>
    <property type="match status" value="1"/>
</dbReference>
<dbReference type="AlphaFoldDB" id="A0A1H1JNV7"/>
<protein>
    <submittedName>
        <fullName evidence="6">DNA-binding transcriptional regulator, LysR family</fullName>
    </submittedName>
</protein>
<dbReference type="InterPro" id="IPR000847">
    <property type="entry name" value="LysR_HTH_N"/>
</dbReference>
<dbReference type="PRINTS" id="PR00039">
    <property type="entry name" value="HTHLYSR"/>
</dbReference>
<feature type="domain" description="HTH lysR-type" evidence="5">
    <location>
        <begin position="57"/>
        <end position="114"/>
    </location>
</feature>
<dbReference type="Pfam" id="PF00126">
    <property type="entry name" value="HTH_1"/>
    <property type="match status" value="1"/>
</dbReference>
<dbReference type="RefSeq" id="WP_083380226.1">
    <property type="nucleotide sequence ID" value="NZ_FNKP01000003.1"/>
</dbReference>
<dbReference type="PROSITE" id="PS50931">
    <property type="entry name" value="HTH_LYSR"/>
    <property type="match status" value="1"/>
</dbReference>
<dbReference type="Pfam" id="PF03466">
    <property type="entry name" value="LysR_substrate"/>
    <property type="match status" value="1"/>
</dbReference>
<accession>A0A1H1JNV7</accession>
<dbReference type="GO" id="GO:0005829">
    <property type="term" value="C:cytosol"/>
    <property type="evidence" value="ECO:0007669"/>
    <property type="project" value="TreeGrafter"/>
</dbReference>
<dbReference type="InterPro" id="IPR005119">
    <property type="entry name" value="LysR_subst-bd"/>
</dbReference>
<dbReference type="EMBL" id="FNKP01000003">
    <property type="protein sequence ID" value="SDR51674.1"/>
    <property type="molecule type" value="Genomic_DNA"/>
</dbReference>